<name>A0A0G0Z8R2_9BACT</name>
<dbReference type="AlphaFoldDB" id="A0A0G0Z8R2"/>
<evidence type="ECO:0000256" key="1">
    <source>
        <dbReference type="ARBA" id="ARBA00022722"/>
    </source>
</evidence>
<feature type="domain" description="TNase-like" evidence="4">
    <location>
        <begin position="81"/>
        <end position="209"/>
    </location>
</feature>
<evidence type="ECO:0000313" key="5">
    <source>
        <dbReference type="EMBL" id="KKS45082.1"/>
    </source>
</evidence>
<dbReference type="Proteomes" id="UP000034320">
    <property type="component" value="Unassembled WGS sequence"/>
</dbReference>
<dbReference type="PROSITE" id="PS50830">
    <property type="entry name" value="TNASE_3"/>
    <property type="match status" value="1"/>
</dbReference>
<protein>
    <recommendedName>
        <fullName evidence="4">TNase-like domain-containing protein</fullName>
    </recommendedName>
</protein>
<dbReference type="GO" id="GO:0016787">
    <property type="term" value="F:hydrolase activity"/>
    <property type="evidence" value="ECO:0007669"/>
    <property type="project" value="UniProtKB-KW"/>
</dbReference>
<dbReference type="PANTHER" id="PTHR12302">
    <property type="entry name" value="EBNA2 BINDING PROTEIN P100"/>
    <property type="match status" value="1"/>
</dbReference>
<sequence>MKYSDFIRKKTLFFIISFFILLFLLTAVSVPKTKPQVASSFVTAAPSPFYSPSPTQSILPSVTLKPAETLTPAAIQTNYPDRFSVKVVNVVDGDTVKIETGETVRYIGIDTPESVHPKKSVQCFAKEASFKNEELVLGKTVELEKDITDKDKYGRLLRYVWIEDQLVNEILVREGYAYSLSFPPDVKYQDRFIEAQRLARQEQTGLWGSSCQSQNAPQPTAKPQSVQTGSFICDCSKSCSKMSSCAEAQYQLENCGCIARDGDGDGLACDSDCQ</sequence>
<comment type="caution">
    <text evidence="5">The sequence shown here is derived from an EMBL/GenBank/DDBJ whole genome shotgun (WGS) entry which is preliminary data.</text>
</comment>
<keyword evidence="1" id="KW-0540">Nuclease</keyword>
<dbReference type="Gene3D" id="2.40.50.90">
    <property type="match status" value="1"/>
</dbReference>
<organism evidence="5 6">
    <name type="scientific">Candidatus Gottesmanbacteria bacterium GW2011_GWA2_42_18</name>
    <dbReference type="NCBI Taxonomy" id="1618442"/>
    <lineage>
        <taxon>Bacteria</taxon>
        <taxon>Candidatus Gottesmaniibacteriota</taxon>
    </lineage>
</organism>
<dbReference type="GO" id="GO:0004519">
    <property type="term" value="F:endonuclease activity"/>
    <property type="evidence" value="ECO:0007669"/>
    <property type="project" value="UniProtKB-KW"/>
</dbReference>
<dbReference type="InterPro" id="IPR035437">
    <property type="entry name" value="SNase_OB-fold_sf"/>
</dbReference>
<proteinExistence type="predicted"/>
<dbReference type="SUPFAM" id="SSF50199">
    <property type="entry name" value="Staphylococcal nuclease"/>
    <property type="match status" value="1"/>
</dbReference>
<dbReference type="InterPro" id="IPR016071">
    <property type="entry name" value="Staphylococal_nuclease_OB-fold"/>
</dbReference>
<keyword evidence="2" id="KW-0255">Endonuclease</keyword>
<evidence type="ECO:0000259" key="4">
    <source>
        <dbReference type="PROSITE" id="PS50830"/>
    </source>
</evidence>
<dbReference type="Pfam" id="PF00565">
    <property type="entry name" value="SNase"/>
    <property type="match status" value="1"/>
</dbReference>
<reference evidence="5 6" key="1">
    <citation type="journal article" date="2015" name="Nature">
        <title>rRNA introns, odd ribosomes, and small enigmatic genomes across a large radiation of phyla.</title>
        <authorList>
            <person name="Brown C.T."/>
            <person name="Hug L.A."/>
            <person name="Thomas B.C."/>
            <person name="Sharon I."/>
            <person name="Castelle C.J."/>
            <person name="Singh A."/>
            <person name="Wilkins M.J."/>
            <person name="Williams K.H."/>
            <person name="Banfield J.F."/>
        </authorList>
    </citation>
    <scope>NUCLEOTIDE SEQUENCE [LARGE SCALE GENOMIC DNA]</scope>
</reference>
<keyword evidence="3" id="KW-0378">Hydrolase</keyword>
<dbReference type="SMART" id="SM00318">
    <property type="entry name" value="SNc"/>
    <property type="match status" value="1"/>
</dbReference>
<accession>A0A0G0Z8R2</accession>
<dbReference type="EMBL" id="LCDD01000049">
    <property type="protein sequence ID" value="KKS45082.1"/>
    <property type="molecule type" value="Genomic_DNA"/>
</dbReference>
<evidence type="ECO:0000256" key="3">
    <source>
        <dbReference type="ARBA" id="ARBA00022801"/>
    </source>
</evidence>
<gene>
    <name evidence="5" type="ORF">UV09_C0049G0013</name>
</gene>
<evidence type="ECO:0000256" key="2">
    <source>
        <dbReference type="ARBA" id="ARBA00022759"/>
    </source>
</evidence>
<evidence type="ECO:0000313" key="6">
    <source>
        <dbReference type="Proteomes" id="UP000034320"/>
    </source>
</evidence>
<dbReference type="PANTHER" id="PTHR12302:SF3">
    <property type="entry name" value="SERINE_THREONINE-PROTEIN KINASE 31"/>
    <property type="match status" value="1"/>
</dbReference>